<dbReference type="InterPro" id="IPR013785">
    <property type="entry name" value="Aldolase_TIM"/>
</dbReference>
<feature type="binding site" evidence="14">
    <location>
        <begin position="197"/>
        <end position="198"/>
    </location>
    <ligand>
        <name>S-adenosyl-L-methionine</name>
        <dbReference type="ChEBI" id="CHEBI:59789"/>
    </ligand>
</feature>
<evidence type="ECO:0000256" key="1">
    <source>
        <dbReference type="ARBA" id="ARBA00004496"/>
    </source>
</evidence>
<sequence length="398" mass="44232">MTASAPITQDVVTIPRKLPEDGKLNLVGLTRDALRAALIEAGTPEKQAKMRVGQIWQWVYHWGVRDFAEMTNLAKDYRTLLDDKFTIDLPEIVSKQVSEDGTRKYLVRIAGGHEVEVVYIPEEDRGTLCISSQVGCTLTCSFCHTGTQKLVRNLTAGEIIGQVMLARDDLGEWPEPGTGTGESGPRLLSNIVLMGMGEPLYNFDNVRDAMKIAMDGEGIALSRRRITLSTSGVVPEIAKCAEEIGCLLAVSFHATTDEVRNKLVPINKRWNIEELLNTLREYPRLSNSERITFEYVMLKDVNDTDADARRLVKLIQGIPAKINLIPFNEWPGAPYQRSDWPRIKQFADIIYKAGYASPIRTPRGEDIMAACGQLKSATERARKSRKQIEAETGLGGAA</sequence>
<evidence type="ECO:0000256" key="7">
    <source>
        <dbReference type="ARBA" id="ARBA00022679"/>
    </source>
</evidence>
<comment type="catalytic activity">
    <reaction evidence="14">
        <text>adenosine(37) in tRNA + 2 reduced [2Fe-2S]-[ferredoxin] + 2 S-adenosyl-L-methionine = 2-methyladenosine(37) in tRNA + 5'-deoxyadenosine + L-methionine + 2 oxidized [2Fe-2S]-[ferredoxin] + S-adenosyl-L-homocysteine</text>
        <dbReference type="Rhea" id="RHEA:43332"/>
        <dbReference type="Rhea" id="RHEA-COMP:10000"/>
        <dbReference type="Rhea" id="RHEA-COMP:10001"/>
        <dbReference type="Rhea" id="RHEA-COMP:10162"/>
        <dbReference type="Rhea" id="RHEA-COMP:10485"/>
        <dbReference type="ChEBI" id="CHEBI:17319"/>
        <dbReference type="ChEBI" id="CHEBI:33737"/>
        <dbReference type="ChEBI" id="CHEBI:33738"/>
        <dbReference type="ChEBI" id="CHEBI:57844"/>
        <dbReference type="ChEBI" id="CHEBI:57856"/>
        <dbReference type="ChEBI" id="CHEBI:59789"/>
        <dbReference type="ChEBI" id="CHEBI:74411"/>
        <dbReference type="ChEBI" id="CHEBI:74497"/>
        <dbReference type="EC" id="2.1.1.192"/>
    </reaction>
</comment>
<evidence type="ECO:0000259" key="15">
    <source>
        <dbReference type="PROSITE" id="PS51918"/>
    </source>
</evidence>
<keyword evidence="3 14" id="KW-0004">4Fe-4S</keyword>
<dbReference type="NCBIfam" id="TIGR00048">
    <property type="entry name" value="rRNA_mod_RlmN"/>
    <property type="match status" value="1"/>
</dbReference>
<dbReference type="GO" id="GO:0005737">
    <property type="term" value="C:cytoplasm"/>
    <property type="evidence" value="ECO:0007669"/>
    <property type="project" value="UniProtKB-SubCell"/>
</dbReference>
<comment type="cofactor">
    <cofactor evidence="14">
        <name>[4Fe-4S] cluster</name>
        <dbReference type="ChEBI" id="CHEBI:49883"/>
    </cofactor>
    <text evidence="14">Binds 1 [4Fe-4S] cluster. The cluster is coordinated with 3 cysteines and an exchangeable S-adenosyl-L-methionine.</text>
</comment>
<evidence type="ECO:0000256" key="5">
    <source>
        <dbReference type="ARBA" id="ARBA00022552"/>
    </source>
</evidence>
<dbReference type="InterPro" id="IPR027492">
    <property type="entry name" value="RNA_MTrfase_RlmN"/>
</dbReference>
<feature type="binding site" evidence="14">
    <location>
        <position position="229"/>
    </location>
    <ligand>
        <name>S-adenosyl-L-methionine</name>
        <dbReference type="ChEBI" id="CHEBI:59789"/>
    </ligand>
</feature>
<dbReference type="SFLD" id="SFLDS00029">
    <property type="entry name" value="Radical_SAM"/>
    <property type="match status" value="1"/>
</dbReference>
<evidence type="ECO:0000313" key="16">
    <source>
        <dbReference type="EMBL" id="AWI84399.1"/>
    </source>
</evidence>
<dbReference type="InterPro" id="IPR004383">
    <property type="entry name" value="rRNA_lsu_MTrfase_RlmN/Cfr"/>
</dbReference>
<keyword evidence="11 14" id="KW-0408">Iron</keyword>
<evidence type="ECO:0000256" key="8">
    <source>
        <dbReference type="ARBA" id="ARBA00022691"/>
    </source>
</evidence>
<feature type="active site" description="S-methylcysteine intermediate" evidence="14">
    <location>
        <position position="371"/>
    </location>
</feature>
<evidence type="ECO:0000256" key="11">
    <source>
        <dbReference type="ARBA" id="ARBA00023004"/>
    </source>
</evidence>
<feature type="binding site" evidence="14">
    <location>
        <position position="328"/>
    </location>
    <ligand>
        <name>S-adenosyl-L-methionine</name>
        <dbReference type="ChEBI" id="CHEBI:59789"/>
    </ligand>
</feature>
<dbReference type="KEGG" id="ypac:CEW88_12325"/>
<reference evidence="16 17" key="1">
    <citation type="submission" date="2017-06" db="EMBL/GenBank/DDBJ databases">
        <title>Yangia sp. YSBP01 complete genome sequence.</title>
        <authorList>
            <person name="Woo J.-H."/>
            <person name="Kim H.-S."/>
        </authorList>
    </citation>
    <scope>NUCLEOTIDE SEQUENCE [LARGE SCALE GENOMIC DNA]</scope>
    <source>
        <strain evidence="16 17">YSBP01</strain>
    </source>
</reference>
<feature type="active site" description="Proton acceptor" evidence="14">
    <location>
        <position position="116"/>
    </location>
</feature>
<keyword evidence="4 14" id="KW-0963">Cytoplasm</keyword>
<comment type="caution">
    <text evidence="14">Lacks conserved residue(s) required for the propagation of feature annotation.</text>
</comment>
<keyword evidence="10 14" id="KW-0479">Metal-binding</keyword>
<dbReference type="SFLD" id="SFLDF00275">
    <property type="entry name" value="adenosine_C2_methyltransferase"/>
    <property type="match status" value="1"/>
</dbReference>
<protein>
    <recommendedName>
        <fullName evidence="14">Dual-specificity RNA methyltransferase RlmN</fullName>
        <ecNumber evidence="14">2.1.1.192</ecNumber>
    </recommendedName>
    <alternativeName>
        <fullName evidence="14">23S rRNA (adenine(2503)-C(2))-methyltransferase</fullName>
    </alternativeName>
    <alternativeName>
        <fullName evidence="14">23S rRNA m2A2503 methyltransferase</fullName>
    </alternativeName>
    <alternativeName>
        <fullName evidence="14">Ribosomal RNA large subunit methyltransferase N</fullName>
    </alternativeName>
    <alternativeName>
        <fullName evidence="14">tRNA (adenine(37)-C(2))-methyltransferase</fullName>
    </alternativeName>
    <alternativeName>
        <fullName evidence="14">tRNA m2A37 methyltransferase</fullName>
    </alternativeName>
</protein>
<dbReference type="GO" id="GO:0030488">
    <property type="term" value="P:tRNA methylation"/>
    <property type="evidence" value="ECO:0007669"/>
    <property type="project" value="UniProtKB-UniRule"/>
</dbReference>
<feature type="binding site" evidence="14">
    <location>
        <position position="140"/>
    </location>
    <ligand>
        <name>[4Fe-4S] cluster</name>
        <dbReference type="ChEBI" id="CHEBI:49883"/>
        <note>4Fe-4S-S-AdoMet</note>
    </ligand>
</feature>
<evidence type="ECO:0000313" key="17">
    <source>
        <dbReference type="Proteomes" id="UP000244915"/>
    </source>
</evidence>
<dbReference type="PANTHER" id="PTHR30544">
    <property type="entry name" value="23S RRNA METHYLTRANSFERASE"/>
    <property type="match status" value="1"/>
</dbReference>
<organism evidence="16 17">
    <name type="scientific">Alloyangia pacifica</name>
    <dbReference type="NCBI Taxonomy" id="311180"/>
    <lineage>
        <taxon>Bacteria</taxon>
        <taxon>Pseudomonadati</taxon>
        <taxon>Pseudomonadota</taxon>
        <taxon>Alphaproteobacteria</taxon>
        <taxon>Rhodobacterales</taxon>
        <taxon>Roseobacteraceae</taxon>
        <taxon>Alloyangia</taxon>
    </lineage>
</organism>
<dbReference type="GO" id="GO:0070475">
    <property type="term" value="P:rRNA base methylation"/>
    <property type="evidence" value="ECO:0007669"/>
    <property type="project" value="UniProtKB-UniRule"/>
</dbReference>
<dbReference type="GO" id="GO:0019843">
    <property type="term" value="F:rRNA binding"/>
    <property type="evidence" value="ECO:0007669"/>
    <property type="project" value="UniProtKB-UniRule"/>
</dbReference>
<evidence type="ECO:0000256" key="12">
    <source>
        <dbReference type="ARBA" id="ARBA00023014"/>
    </source>
</evidence>
<dbReference type="OrthoDB" id="9793973at2"/>
<feature type="binding site" evidence="14">
    <location>
        <position position="143"/>
    </location>
    <ligand>
        <name>[4Fe-4S] cluster</name>
        <dbReference type="ChEBI" id="CHEBI:49883"/>
        <note>4Fe-4S-S-AdoMet</note>
    </ligand>
</feature>
<dbReference type="GO" id="GO:0070040">
    <property type="term" value="F:rRNA (adenine(2503)-C2-)-methyltransferase activity"/>
    <property type="evidence" value="ECO:0007669"/>
    <property type="project" value="UniProtKB-UniRule"/>
</dbReference>
<dbReference type="PIRSF" id="PIRSF006004">
    <property type="entry name" value="CHP00048"/>
    <property type="match status" value="1"/>
</dbReference>
<comment type="miscellaneous">
    <text evidence="14">Reaction proceeds by a ping-pong mechanism involving intermediate methylation of a conserved cysteine residue.</text>
</comment>
<keyword evidence="9 14" id="KW-0819">tRNA processing</keyword>
<dbReference type="RefSeq" id="WP_108967194.1">
    <property type="nucleotide sequence ID" value="NZ_CP022189.1"/>
</dbReference>
<name>A0A2U8HES0_9RHOB</name>
<evidence type="ECO:0000256" key="3">
    <source>
        <dbReference type="ARBA" id="ARBA00022485"/>
    </source>
</evidence>
<comment type="similarity">
    <text evidence="2 14">Belongs to the radical SAM superfamily. RlmN family.</text>
</comment>
<dbReference type="SFLD" id="SFLDG01062">
    <property type="entry name" value="methyltransferase_(Class_A)"/>
    <property type="match status" value="1"/>
</dbReference>
<dbReference type="Gene3D" id="1.10.150.530">
    <property type="match status" value="1"/>
</dbReference>
<feature type="binding site" evidence="14">
    <location>
        <begin position="251"/>
        <end position="253"/>
    </location>
    <ligand>
        <name>S-adenosyl-L-methionine</name>
        <dbReference type="ChEBI" id="CHEBI:59789"/>
    </ligand>
</feature>
<keyword evidence="6 14" id="KW-0489">Methyltransferase</keyword>
<keyword evidence="7 14" id="KW-0808">Transferase</keyword>
<evidence type="ECO:0000256" key="14">
    <source>
        <dbReference type="HAMAP-Rule" id="MF_01849"/>
    </source>
</evidence>
<dbReference type="InterPro" id="IPR040072">
    <property type="entry name" value="Methyltransferase_A"/>
</dbReference>
<dbReference type="SUPFAM" id="SSF102114">
    <property type="entry name" value="Radical SAM enzymes"/>
    <property type="match status" value="1"/>
</dbReference>
<dbReference type="GO" id="GO:0051539">
    <property type="term" value="F:4 iron, 4 sulfur cluster binding"/>
    <property type="evidence" value="ECO:0007669"/>
    <property type="project" value="UniProtKB-UniRule"/>
</dbReference>
<evidence type="ECO:0000256" key="13">
    <source>
        <dbReference type="ARBA" id="ARBA00023157"/>
    </source>
</evidence>
<comment type="function">
    <text evidence="14">Specifically methylates position 2 of adenine 2503 in 23S rRNA and position 2 of adenine 37 in tRNAs. m2A2503 modification seems to play a crucial role in the proofreading step occurring at the peptidyl transferase center and thus would serve to optimize ribosomal fidelity.</text>
</comment>
<dbReference type="HAMAP" id="MF_01849">
    <property type="entry name" value="RNA_methyltr_RlmN"/>
    <property type="match status" value="1"/>
</dbReference>
<comment type="subcellular location">
    <subcellularLocation>
        <location evidence="1 14">Cytoplasm</location>
    </subcellularLocation>
</comment>
<dbReference type="InterPro" id="IPR048641">
    <property type="entry name" value="RlmN_N"/>
</dbReference>
<dbReference type="AlphaFoldDB" id="A0A2U8HES0"/>
<dbReference type="GO" id="GO:0002935">
    <property type="term" value="F:tRNA (adenine(37)-C2)-methyltransferase activity"/>
    <property type="evidence" value="ECO:0007669"/>
    <property type="project" value="UniProtKB-UniRule"/>
</dbReference>
<dbReference type="InterPro" id="IPR058240">
    <property type="entry name" value="rSAM_sf"/>
</dbReference>
<dbReference type="Pfam" id="PF04055">
    <property type="entry name" value="Radical_SAM"/>
    <property type="match status" value="1"/>
</dbReference>
<evidence type="ECO:0000256" key="9">
    <source>
        <dbReference type="ARBA" id="ARBA00022694"/>
    </source>
</evidence>
<dbReference type="Gene3D" id="3.20.20.70">
    <property type="entry name" value="Aldolase class I"/>
    <property type="match status" value="1"/>
</dbReference>
<dbReference type="PROSITE" id="PS51918">
    <property type="entry name" value="RADICAL_SAM"/>
    <property type="match status" value="1"/>
</dbReference>
<comment type="catalytic activity">
    <reaction evidence="14">
        <text>adenosine(2503) in 23S rRNA + 2 reduced [2Fe-2S]-[ferredoxin] + 2 S-adenosyl-L-methionine = 2-methyladenosine(2503) in 23S rRNA + 5'-deoxyadenosine + L-methionine + 2 oxidized [2Fe-2S]-[ferredoxin] + S-adenosyl-L-homocysteine</text>
        <dbReference type="Rhea" id="RHEA:42916"/>
        <dbReference type="Rhea" id="RHEA-COMP:10000"/>
        <dbReference type="Rhea" id="RHEA-COMP:10001"/>
        <dbReference type="Rhea" id="RHEA-COMP:10152"/>
        <dbReference type="Rhea" id="RHEA-COMP:10282"/>
        <dbReference type="ChEBI" id="CHEBI:17319"/>
        <dbReference type="ChEBI" id="CHEBI:33737"/>
        <dbReference type="ChEBI" id="CHEBI:33738"/>
        <dbReference type="ChEBI" id="CHEBI:57844"/>
        <dbReference type="ChEBI" id="CHEBI:57856"/>
        <dbReference type="ChEBI" id="CHEBI:59789"/>
        <dbReference type="ChEBI" id="CHEBI:74411"/>
        <dbReference type="ChEBI" id="CHEBI:74497"/>
        <dbReference type="EC" id="2.1.1.192"/>
    </reaction>
</comment>
<dbReference type="GO" id="GO:0000049">
    <property type="term" value="F:tRNA binding"/>
    <property type="evidence" value="ECO:0007669"/>
    <property type="project" value="UniProtKB-UniRule"/>
</dbReference>
<accession>A0A2U8HES0</accession>
<dbReference type="FunFam" id="3.20.20.70:FF:000008">
    <property type="entry name" value="Dual-specificity RNA methyltransferase RlmN"/>
    <property type="match status" value="1"/>
</dbReference>
<evidence type="ECO:0000256" key="6">
    <source>
        <dbReference type="ARBA" id="ARBA00022603"/>
    </source>
</evidence>
<dbReference type="Pfam" id="PF21016">
    <property type="entry name" value="RlmN_N"/>
    <property type="match status" value="1"/>
</dbReference>
<proteinExistence type="inferred from homology"/>
<keyword evidence="5 14" id="KW-0698">rRNA processing</keyword>
<gene>
    <name evidence="14 16" type="primary">rlmN</name>
    <name evidence="16" type="ORF">CEW88_12325</name>
</gene>
<keyword evidence="13 14" id="KW-1015">Disulfide bond</keyword>
<dbReference type="InterPro" id="IPR007197">
    <property type="entry name" value="rSAM"/>
</dbReference>
<feature type="domain" description="Radical SAM core" evidence="15">
    <location>
        <begin position="122"/>
        <end position="366"/>
    </location>
</feature>
<dbReference type="Proteomes" id="UP000244915">
    <property type="component" value="Chromosome 1"/>
</dbReference>
<evidence type="ECO:0000256" key="4">
    <source>
        <dbReference type="ARBA" id="ARBA00022490"/>
    </source>
</evidence>
<dbReference type="CDD" id="cd01335">
    <property type="entry name" value="Radical_SAM"/>
    <property type="match status" value="1"/>
</dbReference>
<feature type="binding site" evidence="14">
    <location>
        <position position="136"/>
    </location>
    <ligand>
        <name>[4Fe-4S] cluster</name>
        <dbReference type="ChEBI" id="CHEBI:49883"/>
        <note>4Fe-4S-S-AdoMet</note>
    </ligand>
</feature>
<keyword evidence="12 14" id="KW-0411">Iron-sulfur</keyword>
<evidence type="ECO:0000256" key="2">
    <source>
        <dbReference type="ARBA" id="ARBA00007544"/>
    </source>
</evidence>
<keyword evidence="8 14" id="KW-0949">S-adenosyl-L-methionine</keyword>
<dbReference type="PANTHER" id="PTHR30544:SF5">
    <property type="entry name" value="RADICAL SAM CORE DOMAIN-CONTAINING PROTEIN"/>
    <property type="match status" value="1"/>
</dbReference>
<dbReference type="GO" id="GO:0046872">
    <property type="term" value="F:metal ion binding"/>
    <property type="evidence" value="ECO:0007669"/>
    <property type="project" value="UniProtKB-KW"/>
</dbReference>
<evidence type="ECO:0000256" key="10">
    <source>
        <dbReference type="ARBA" id="ARBA00022723"/>
    </source>
</evidence>
<dbReference type="EMBL" id="CP022189">
    <property type="protein sequence ID" value="AWI84399.1"/>
    <property type="molecule type" value="Genomic_DNA"/>
</dbReference>
<dbReference type="EC" id="2.1.1.192" evidence="14"/>